<keyword evidence="3 7" id="KW-0732">Signal</keyword>
<keyword evidence="4" id="KW-1133">Transmembrane helix</keyword>
<evidence type="ECO:0000256" key="4">
    <source>
        <dbReference type="ARBA" id="ARBA00022989"/>
    </source>
</evidence>
<reference evidence="9" key="1">
    <citation type="submission" date="2021-01" db="EMBL/GenBank/DDBJ databases">
        <authorList>
            <person name="Corre E."/>
            <person name="Pelletier E."/>
            <person name="Niang G."/>
            <person name="Scheremetjew M."/>
            <person name="Finn R."/>
            <person name="Kale V."/>
            <person name="Holt S."/>
            <person name="Cochrane G."/>
            <person name="Meng A."/>
            <person name="Brown T."/>
            <person name="Cohen L."/>
        </authorList>
    </citation>
    <scope>NUCLEOTIDE SEQUENCE</scope>
    <source>
        <strain evidence="9">SAG 11-49</strain>
    </source>
</reference>
<keyword evidence="5" id="KW-0472">Membrane</keyword>
<dbReference type="InterPro" id="IPR056376">
    <property type="entry name" value="DEX1_C"/>
</dbReference>
<dbReference type="GO" id="GO:0016020">
    <property type="term" value="C:membrane"/>
    <property type="evidence" value="ECO:0007669"/>
    <property type="project" value="UniProtKB-SubCell"/>
</dbReference>
<evidence type="ECO:0000313" key="9">
    <source>
        <dbReference type="EMBL" id="CAD8680763.1"/>
    </source>
</evidence>
<feature type="compositionally biased region" description="Pro residues" evidence="6">
    <location>
        <begin position="317"/>
        <end position="330"/>
    </location>
</feature>
<feature type="signal peptide" evidence="7">
    <location>
        <begin position="1"/>
        <end position="46"/>
    </location>
</feature>
<evidence type="ECO:0000256" key="5">
    <source>
        <dbReference type="ARBA" id="ARBA00023136"/>
    </source>
</evidence>
<dbReference type="Gene3D" id="2.130.10.10">
    <property type="entry name" value="YVTN repeat-like/Quinoprotein amine dehydrogenase"/>
    <property type="match status" value="1"/>
</dbReference>
<sequence>MLVTATIICKPHVATMREGTGRNRRAVHGGWLCLMLVAGHLSNCLAQLSAPVSQDGHISIDGNKFLQHDADLDLDGFVEEEPALKDTCPQNVELKWMSEVSSSIYATPLITDLYSDGRKDIVVPSFVHYLEVLEGPDGAQAVGWPAFHKSTTHSSPLLYDIDFDGVRDILLATYDGEVLFFKDTGDQLIERLAVPRLKVRKEWFKGLNADVIDHSHPDVGAGDEIFRQQPPPGPKGPKAAGGSGSGSGSGSGDKADTQKQLDNYLAKMYEYKTKFGSAAMRQLLAETQAKSLPFYAKLMDFLRLKGFVDKDGKVVLPEPPTSPSPPPPPRQGLHAQSVEQQAQVQKAQVEAQRQRGADATKPPAGSQAQGQHAQTQGQAQGTMQQQAQKAATHGRRLMADGDGTDAVVSGAGAGGALGAEINPEGGLSDEAAASFQDLFWDDQAVAHDLHQGVGIDPAGGAGTGDASVTGGAGGAAAGAGAGAGIESDAAFDHLTYDTIGTVDTGLTPYEEELRALERLGGGAGGLNTDAFRFDYDELGDRFLSDTNLLGEDGTPLSAEQLAERDAFIREMTGSITDEHDIIQDHLLDKDHYNHLYLGDYGNFGLARDEHLNRFWQDEDFEQALHPKEAEYVYVDPHILSTPTLADIDADGHEELVVAVSYFYDREYYDQPDHMEDVKGLDLGKYVASGVVVFDLRTKTVKWSQHLDLSTDATTFKAYAYASPTLADIDRNGLLEIVVGTSMGFLYVLEPLRGDPLPGWPIQMGEIQGQALVMDLNNDGKVEIFAADTRGNIACFAANGEELWSRHVRSLVAQGATAGDINNDGELEIVFGTSSGHIYAVSGSTGLDAKNFPFRTHGRVQAPVLITRLLDGPAQHLIVMSFDGYLYLVDGMTACADTVDIGETSYSQVLAEDLDGNGRLELVVATMNGAVYALETPAEYSPLKAWPAQVMGGNGMVARHDLVGIYATQASRAPRDVAGDRLAVTVRVVDKRGVFAPNGTLLHASAGPYNISVVLKGVGVREMNAGHSPVIGVADTVKAPGTYTLELPCPRTRSTATIRVEMSDGHGLTLFDEFSLSFHLHFHKLLKWLVALPMAIMVAILFLVKKEEDEEEESLDAGGWHAHRGSSVPGLPLASPSHEA</sequence>
<feature type="chain" id="PRO_5031242487" description="DEX1 C-terminal domain-containing protein" evidence="7">
    <location>
        <begin position="47"/>
        <end position="1139"/>
    </location>
</feature>
<evidence type="ECO:0000256" key="7">
    <source>
        <dbReference type="SAM" id="SignalP"/>
    </source>
</evidence>
<feature type="region of interest" description="Disordered" evidence="6">
    <location>
        <begin position="313"/>
        <end position="406"/>
    </location>
</feature>
<dbReference type="InterPro" id="IPR013517">
    <property type="entry name" value="FG-GAP"/>
</dbReference>
<name>A0A7S0RKX6_9CHLO</name>
<dbReference type="Pfam" id="PF13517">
    <property type="entry name" value="FG-GAP_3"/>
    <property type="match status" value="1"/>
</dbReference>
<comment type="subcellular location">
    <subcellularLocation>
        <location evidence="1">Membrane</location>
        <topology evidence="1">Single-pass membrane protein</topology>
    </subcellularLocation>
</comment>
<dbReference type="Pfam" id="PF23722">
    <property type="entry name" value="Beta-sand_DEX1"/>
    <property type="match status" value="1"/>
</dbReference>
<dbReference type="InterPro" id="IPR028994">
    <property type="entry name" value="Integrin_alpha_N"/>
</dbReference>
<feature type="compositionally biased region" description="Gly residues" evidence="6">
    <location>
        <begin position="239"/>
        <end position="251"/>
    </location>
</feature>
<feature type="domain" description="DEX1 C-terminal" evidence="8">
    <location>
        <begin position="963"/>
        <end position="1078"/>
    </location>
</feature>
<evidence type="ECO:0000259" key="8">
    <source>
        <dbReference type="Pfam" id="PF23722"/>
    </source>
</evidence>
<dbReference type="SUPFAM" id="SSF69318">
    <property type="entry name" value="Integrin alpha N-terminal domain"/>
    <property type="match status" value="3"/>
</dbReference>
<evidence type="ECO:0000256" key="1">
    <source>
        <dbReference type="ARBA" id="ARBA00004167"/>
    </source>
</evidence>
<organism evidence="9">
    <name type="scientific">Chlamydomonas leiostraca</name>
    <dbReference type="NCBI Taxonomy" id="1034604"/>
    <lineage>
        <taxon>Eukaryota</taxon>
        <taxon>Viridiplantae</taxon>
        <taxon>Chlorophyta</taxon>
        <taxon>core chlorophytes</taxon>
        <taxon>Chlorophyceae</taxon>
        <taxon>CS clade</taxon>
        <taxon>Chlamydomonadales</taxon>
        <taxon>Chlamydomonadaceae</taxon>
        <taxon>Chlamydomonas</taxon>
    </lineage>
</organism>
<keyword evidence="2" id="KW-0812">Transmembrane</keyword>
<feature type="compositionally biased region" description="Low complexity" evidence="6">
    <location>
        <begin position="364"/>
        <end position="391"/>
    </location>
</feature>
<dbReference type="AlphaFoldDB" id="A0A7S0RKX6"/>
<evidence type="ECO:0000256" key="6">
    <source>
        <dbReference type="SAM" id="MobiDB-lite"/>
    </source>
</evidence>
<evidence type="ECO:0000256" key="3">
    <source>
        <dbReference type="ARBA" id="ARBA00022729"/>
    </source>
</evidence>
<feature type="region of interest" description="Disordered" evidence="6">
    <location>
        <begin position="1112"/>
        <end position="1139"/>
    </location>
</feature>
<feature type="compositionally biased region" description="Low complexity" evidence="6">
    <location>
        <begin position="335"/>
        <end position="351"/>
    </location>
</feature>
<dbReference type="InterPro" id="IPR015943">
    <property type="entry name" value="WD40/YVTN_repeat-like_dom_sf"/>
</dbReference>
<proteinExistence type="predicted"/>
<dbReference type="PANTHER" id="PTHR21419:SF23">
    <property type="entry name" value="PROTEIN DEFECTIVE IN EXINE FORMATION 1"/>
    <property type="match status" value="1"/>
</dbReference>
<accession>A0A7S0RKX6</accession>
<gene>
    <name evidence="9" type="ORF">CLEI1391_LOCUS9762</name>
</gene>
<dbReference type="PANTHER" id="PTHR21419">
    <property type="match status" value="1"/>
</dbReference>
<dbReference type="EMBL" id="HBFB01017411">
    <property type="protein sequence ID" value="CAD8680763.1"/>
    <property type="molecule type" value="Transcribed_RNA"/>
</dbReference>
<protein>
    <recommendedName>
        <fullName evidence="8">DEX1 C-terminal domain-containing protein</fullName>
    </recommendedName>
</protein>
<evidence type="ECO:0000256" key="2">
    <source>
        <dbReference type="ARBA" id="ARBA00022692"/>
    </source>
</evidence>
<dbReference type="InterPro" id="IPR045232">
    <property type="entry name" value="FAM234"/>
</dbReference>
<feature type="region of interest" description="Disordered" evidence="6">
    <location>
        <begin position="219"/>
        <end position="257"/>
    </location>
</feature>